<organism evidence="1 2">
    <name type="scientific">Blepharisma stoltei</name>
    <dbReference type="NCBI Taxonomy" id="1481888"/>
    <lineage>
        <taxon>Eukaryota</taxon>
        <taxon>Sar</taxon>
        <taxon>Alveolata</taxon>
        <taxon>Ciliophora</taxon>
        <taxon>Postciliodesmatophora</taxon>
        <taxon>Heterotrichea</taxon>
        <taxon>Heterotrichida</taxon>
        <taxon>Blepharismidae</taxon>
        <taxon>Blepharisma</taxon>
    </lineage>
</organism>
<keyword evidence="2" id="KW-1185">Reference proteome</keyword>
<evidence type="ECO:0000313" key="1">
    <source>
        <dbReference type="EMBL" id="CAG9317136.1"/>
    </source>
</evidence>
<proteinExistence type="predicted"/>
<dbReference type="AlphaFoldDB" id="A0AAU9IQN8"/>
<evidence type="ECO:0000313" key="2">
    <source>
        <dbReference type="Proteomes" id="UP001162131"/>
    </source>
</evidence>
<sequence>MRTYLLSFSREGISIPAWYHPTRSWQKSFPSPAGKSCKGGWAFWLRLNSLKAALNIAVVFDVLQAHKVLHCSILQISGLPLNPRSKNHFPRFNEKTPSRYISSKLYLLLCLLKKLRQGVGSRLRILIYIRVKN</sequence>
<reference evidence="1" key="1">
    <citation type="submission" date="2021-09" db="EMBL/GenBank/DDBJ databases">
        <authorList>
            <consortium name="AG Swart"/>
            <person name="Singh M."/>
            <person name="Singh A."/>
            <person name="Seah K."/>
            <person name="Emmerich C."/>
        </authorList>
    </citation>
    <scope>NUCLEOTIDE SEQUENCE</scope>
    <source>
        <strain evidence="1">ATCC30299</strain>
    </source>
</reference>
<comment type="caution">
    <text evidence="1">The sequence shown here is derived from an EMBL/GenBank/DDBJ whole genome shotgun (WGS) entry which is preliminary data.</text>
</comment>
<protein>
    <submittedName>
        <fullName evidence="1">Uncharacterized protein</fullName>
    </submittedName>
</protein>
<gene>
    <name evidence="1" type="ORF">BSTOLATCC_MIC17753</name>
</gene>
<accession>A0AAU9IQN8</accession>
<name>A0AAU9IQN8_9CILI</name>
<dbReference type="EMBL" id="CAJZBQ010000017">
    <property type="protein sequence ID" value="CAG9317136.1"/>
    <property type="molecule type" value="Genomic_DNA"/>
</dbReference>
<dbReference type="Proteomes" id="UP001162131">
    <property type="component" value="Unassembled WGS sequence"/>
</dbReference>